<gene>
    <name evidence="2" type="ORF">SAMN04488052_10978</name>
</gene>
<name>A0A1H8V256_9GAMM</name>
<reference evidence="2 3" key="1">
    <citation type="submission" date="2016-10" db="EMBL/GenBank/DDBJ databases">
        <authorList>
            <person name="de Groot N.N."/>
        </authorList>
    </citation>
    <scope>NUCLEOTIDE SEQUENCE [LARGE SCALE GENOMIC DNA]</scope>
    <source>
        <strain evidence="2 3">CGMCC 1.6291</strain>
    </source>
</reference>
<dbReference type="InterPro" id="IPR004843">
    <property type="entry name" value="Calcineurin-like_PHP"/>
</dbReference>
<dbReference type="InterPro" id="IPR029052">
    <property type="entry name" value="Metallo-depent_PP-like"/>
</dbReference>
<dbReference type="SUPFAM" id="SSF56300">
    <property type="entry name" value="Metallo-dependent phosphatases"/>
    <property type="match status" value="1"/>
</dbReference>
<protein>
    <submittedName>
        <fullName evidence="2">Calcineurin-like phosphoesterase</fullName>
    </submittedName>
</protein>
<sequence length="264" mass="28918">MRIQVVSDLHNEVVRHYSGDEPPRLPDAGADVLVLAGDIDNGVEGVRWAAEQSRALDIPCIYVAGNHEFYGNQYPGLVDALRDEAHGTGVRVLEQDAVTLGGVRFLGATLWTDFAGDGRFPPSRVMPTVGQHMPDYRCIQINGDDEPLTPEMTRSCHRQTRAWLYEELTSEHEQPTVVVTHAAPLLDCAHPDYGLNEVSTAFVSDLHPLLAEGAPSAWIYGHTHANVDLYHCGVHVLSNQRGYPDETVPGAPFDPARVIEINGA</sequence>
<feature type="domain" description="Calcineurin-like phosphoesterase" evidence="1">
    <location>
        <begin position="1"/>
        <end position="225"/>
    </location>
</feature>
<dbReference type="PANTHER" id="PTHR37844:SF2">
    <property type="entry name" value="SER_THR PROTEIN PHOSPHATASE SUPERFAMILY (AFU_ORTHOLOGUE AFUA_1G14840)"/>
    <property type="match status" value="1"/>
</dbReference>
<dbReference type="RefSeq" id="WP_091645549.1">
    <property type="nucleotide sequence ID" value="NZ_FOEG01000009.1"/>
</dbReference>
<dbReference type="Proteomes" id="UP000199657">
    <property type="component" value="Unassembled WGS sequence"/>
</dbReference>
<dbReference type="GO" id="GO:0016787">
    <property type="term" value="F:hydrolase activity"/>
    <property type="evidence" value="ECO:0007669"/>
    <property type="project" value="InterPro"/>
</dbReference>
<evidence type="ECO:0000259" key="1">
    <source>
        <dbReference type="Pfam" id="PF00149"/>
    </source>
</evidence>
<dbReference type="OrthoDB" id="356681at2"/>
<dbReference type="STRING" id="406100.SAMN04488052_10978"/>
<evidence type="ECO:0000313" key="3">
    <source>
        <dbReference type="Proteomes" id="UP000199657"/>
    </source>
</evidence>
<dbReference type="Gene3D" id="3.60.21.10">
    <property type="match status" value="1"/>
</dbReference>
<proteinExistence type="predicted"/>
<organism evidence="2 3">
    <name type="scientific">Aquisalimonas asiatica</name>
    <dbReference type="NCBI Taxonomy" id="406100"/>
    <lineage>
        <taxon>Bacteria</taxon>
        <taxon>Pseudomonadati</taxon>
        <taxon>Pseudomonadota</taxon>
        <taxon>Gammaproteobacteria</taxon>
        <taxon>Chromatiales</taxon>
        <taxon>Ectothiorhodospiraceae</taxon>
        <taxon>Aquisalimonas</taxon>
    </lineage>
</organism>
<dbReference type="EMBL" id="FOEG01000009">
    <property type="protein sequence ID" value="SEP09505.1"/>
    <property type="molecule type" value="Genomic_DNA"/>
</dbReference>
<evidence type="ECO:0000313" key="2">
    <source>
        <dbReference type="EMBL" id="SEP09505.1"/>
    </source>
</evidence>
<keyword evidence="3" id="KW-1185">Reference proteome</keyword>
<dbReference type="PANTHER" id="PTHR37844">
    <property type="entry name" value="SER/THR PROTEIN PHOSPHATASE SUPERFAMILY (AFU_ORTHOLOGUE AFUA_1G14840)"/>
    <property type="match status" value="1"/>
</dbReference>
<accession>A0A1H8V256</accession>
<dbReference type="Pfam" id="PF00149">
    <property type="entry name" value="Metallophos"/>
    <property type="match status" value="1"/>
</dbReference>
<dbReference type="AlphaFoldDB" id="A0A1H8V256"/>